<organism evidence="2 3">
    <name type="scientific">Bacillus pacificus</name>
    <dbReference type="NCBI Taxonomy" id="2026187"/>
    <lineage>
        <taxon>Bacteria</taxon>
        <taxon>Bacillati</taxon>
        <taxon>Bacillota</taxon>
        <taxon>Bacilli</taxon>
        <taxon>Bacillales</taxon>
        <taxon>Bacillaceae</taxon>
        <taxon>Bacillus</taxon>
        <taxon>Bacillus cereus group</taxon>
    </lineage>
</organism>
<proteinExistence type="predicted"/>
<name>A0A1Y5ZD80_9BACI</name>
<dbReference type="RefSeq" id="WP_076868780.1">
    <property type="nucleotide sequence ID" value="NZ_FWZB01000036.1"/>
</dbReference>
<evidence type="ECO:0000313" key="3">
    <source>
        <dbReference type="Proteomes" id="UP000194499"/>
    </source>
</evidence>
<dbReference type="Proteomes" id="UP000194499">
    <property type="component" value="Unassembled WGS sequence"/>
</dbReference>
<accession>A0A1Y5ZD80</accession>
<evidence type="ECO:0000313" key="2">
    <source>
        <dbReference type="EMBL" id="SMD93957.1"/>
    </source>
</evidence>
<evidence type="ECO:0000256" key="1">
    <source>
        <dbReference type="SAM" id="Coils"/>
    </source>
</evidence>
<protein>
    <submittedName>
        <fullName evidence="2">Uncharacterized protein</fullName>
    </submittedName>
</protein>
<gene>
    <name evidence="2" type="ORF">BACERE00191_01966</name>
</gene>
<dbReference type="EMBL" id="FWZB01000036">
    <property type="protein sequence ID" value="SMD93957.1"/>
    <property type="molecule type" value="Genomic_DNA"/>
</dbReference>
<keyword evidence="1" id="KW-0175">Coiled coil</keyword>
<sequence length="601" mass="70900">MTSISSMPYAVRKNDSNWIKDTAEDIKKLRLKHGDTHPYYELIKDSFYCYGCYKKWIKENHTEPFDYALPKLTHYIYENGNKTHFKLRRKSQEKNHDHLKGCYFNDPSDYYKELSDSFDHIEIAEKQTARLIILNRMNQILKTEIRSSTKGLGKTIKPKASHLQTFGALQDIYNRYGESWRELPVITEDNETKKIENLLLSPDEAIDSSKQYPNKIAIVYGTIQRVEARNNGGYINIVFKQGSNKSDRPFRLSVSPYHIYNETDLQCLENRKIGCYGRLKHNQGFSQIELFSLHHQIVFLDLQKSEPCPFRTPSINIDRIQKLLTRTMEFHHSKLHSYHPGMFTFHRQAQSDFKKIKQTVQETQQKQQLLFQEKEMKTQEKNSMSVLHNTLLIDTANIKKQLRITKSKIKETEKQFSNKFRKWTRFIYAGSESKEIQELKSKQNNLTIQLDSFTKQKQNIEANITNLEDTISSISSSITALEKKHASALNNFKKIKRGVEIEKQWKTHIEQDFCFLYYQENKNLWSAIQIQQNPQPEADLTFTCKFLYNNPDHTNRIRPEEILPIVFDTPSYDLMIYKVIQKKLHQKLNRSPLKGHQPLHK</sequence>
<feature type="coiled-coil region" evidence="1">
    <location>
        <begin position="395"/>
        <end position="484"/>
    </location>
</feature>
<dbReference type="AlphaFoldDB" id="A0A1Y5ZD80"/>
<reference evidence="3" key="1">
    <citation type="submission" date="2017-04" db="EMBL/GenBank/DDBJ databases">
        <authorList>
            <person name="Criscuolo A."/>
        </authorList>
    </citation>
    <scope>NUCLEOTIDE SEQUENCE [LARGE SCALE GENOMIC DNA]</scope>
</reference>